<dbReference type="CDD" id="cd03263">
    <property type="entry name" value="ABC_subfamily_A"/>
    <property type="match status" value="2"/>
</dbReference>
<evidence type="ECO:0000256" key="1">
    <source>
        <dbReference type="ARBA" id="ARBA00004141"/>
    </source>
</evidence>
<keyword evidence="3" id="KW-0813">Transport</keyword>
<dbReference type="GO" id="GO:0005524">
    <property type="term" value="F:ATP binding"/>
    <property type="evidence" value="ECO:0007669"/>
    <property type="project" value="UniProtKB-KW"/>
</dbReference>
<feature type="compositionally biased region" description="Low complexity" evidence="9">
    <location>
        <begin position="1571"/>
        <end position="1584"/>
    </location>
</feature>
<dbReference type="PROSITE" id="PS50893">
    <property type="entry name" value="ABC_TRANSPORTER_2"/>
    <property type="match status" value="2"/>
</dbReference>
<dbReference type="PANTHER" id="PTHR19229">
    <property type="entry name" value="ATP-BINDING CASSETTE TRANSPORTER SUBFAMILY A ABCA"/>
    <property type="match status" value="1"/>
</dbReference>
<dbReference type="OMA" id="WEKMYNT"/>
<evidence type="ECO:0000256" key="6">
    <source>
        <dbReference type="ARBA" id="ARBA00022840"/>
    </source>
</evidence>
<dbReference type="Pfam" id="PF00005">
    <property type="entry name" value="ABC_tran"/>
    <property type="match status" value="2"/>
</dbReference>
<dbReference type="GeneID" id="106671149"/>
<keyword evidence="7 10" id="KW-1133">Transmembrane helix</keyword>
<evidence type="ECO:0000256" key="5">
    <source>
        <dbReference type="ARBA" id="ARBA00022741"/>
    </source>
</evidence>
<dbReference type="InterPro" id="IPR003593">
    <property type="entry name" value="AAA+_ATPase"/>
</dbReference>
<dbReference type="EnsemblMetazoa" id="XM_024224537.1">
    <property type="protein sequence ID" value="XP_024080305.1"/>
    <property type="gene ID" value="LOC106671149"/>
</dbReference>
<evidence type="ECO:0000256" key="4">
    <source>
        <dbReference type="ARBA" id="ARBA00022692"/>
    </source>
</evidence>
<organism evidence="12 13">
    <name type="scientific">Cimex lectularius</name>
    <name type="common">Bed bug</name>
    <name type="synonym">Acanthia lectularia</name>
    <dbReference type="NCBI Taxonomy" id="79782"/>
    <lineage>
        <taxon>Eukaryota</taxon>
        <taxon>Metazoa</taxon>
        <taxon>Ecdysozoa</taxon>
        <taxon>Arthropoda</taxon>
        <taxon>Hexapoda</taxon>
        <taxon>Insecta</taxon>
        <taxon>Pterygota</taxon>
        <taxon>Neoptera</taxon>
        <taxon>Paraneoptera</taxon>
        <taxon>Hemiptera</taxon>
        <taxon>Heteroptera</taxon>
        <taxon>Panheteroptera</taxon>
        <taxon>Cimicomorpha</taxon>
        <taxon>Cimicidae</taxon>
        <taxon>Cimex</taxon>
    </lineage>
</organism>
<keyword evidence="13" id="KW-1185">Reference proteome</keyword>
<accession>A0A8I6SBH9</accession>
<dbReference type="GO" id="GO:0140359">
    <property type="term" value="F:ABC-type transporter activity"/>
    <property type="evidence" value="ECO:0007669"/>
    <property type="project" value="InterPro"/>
</dbReference>
<feature type="transmembrane region" description="Helical" evidence="10">
    <location>
        <begin position="1216"/>
        <end position="1234"/>
    </location>
</feature>
<dbReference type="GO" id="GO:0005319">
    <property type="term" value="F:lipid transporter activity"/>
    <property type="evidence" value="ECO:0007669"/>
    <property type="project" value="TreeGrafter"/>
</dbReference>
<evidence type="ECO:0000313" key="12">
    <source>
        <dbReference type="EnsemblMetazoa" id="XP_024080305.1"/>
    </source>
</evidence>
<keyword evidence="5" id="KW-0547">Nucleotide-binding</keyword>
<feature type="transmembrane region" description="Helical" evidence="10">
    <location>
        <begin position="402"/>
        <end position="425"/>
    </location>
</feature>
<sequence length="1913" mass="217703">MSSEQIAFSWMLLWRLKRTWWKVLLSVLLLCTAFCFPVATKNYFGMLHKKETLLTQPANYSELLNHSKHKFDILYSPMSQKVEGIMTEFRAIFPNTLINSISGLQNEHEVHKLFSWKYKTNENANKGFGVIFTDVDNKTLHYTLRSTDSDLWLTNKKFSHLMFPGPCSSGKMYFTEGFIGVQIGINLGYMKYYKKPINEWYIQEFPYPAHVENKHLEFINFYIVTIAFSIGMIPISIWLIFSVFNEKNKGANGLIKSKGGKSWMISGTVFIFFYSQVVVAVTISCVVMFIHFRNGPVFSHSIPLVVWSFFMSYGSVSLCYAYFCTALFNKTTYALLFFTICKSIPLSVFIIFKSKIIFLEYMLIMIPDFALLQGNKLATIYEASGVGLRLANIFEFIPGLEISFVSIIFVMLVVGFVLSLLTLYLSEIMPGQFEVPKPWHFIIPEKVKTLLIKDKIDISLLVMDLPTNYHVEEATSFSVGIQLYNITKVYGVFKAVNSITMNIYKDQITAVLGHNGAGKTTLMNILTGMTLPNSGFVVVDGVNVNLWKTEYRKKFSYCPQKNLVLHSLSVKEQIIFFGIVSPFNRKEKKIQSTLLQIYALRKVVMSGLSKDVAEANGSQLMEKLDLAKQKNLLPNRLPEGVRRKLALANALISNPRILYLDEPTTGLDPKSRRQIWDILISFKGEKTIIITTHIMEEADVLGDRIAIMAHGELRCYGTTFFLKKLFSAGHMISVYYLRRKYHRKIVQLLKQYSDVTIIENKDFKQISFNIPLETTSKLSGILRRIENSKQFKITRIGISSTSLEDIFVRISKNEGLTSIVERSDFDKMCHKQTTIGKSAKCWQQYYALFYKKLRHLRSNWVLMIVMLYLIPGIYSLFCMTIVKIYFGYHFTVNPFILSLENYEQSNVLARLDKHNYTEDSFLHTMKQSTDVQITTNDIVTELLKAAKYDETKYRSSMIIAADFLENFTVFYSSFAIHAPAIAVNVLFNVLTNSSIQAINYPYPFHLESCDPSSSQGLQLATIWICFGICLAICLSYFCIYTLVERKTGVKHLQYMMGITPLTYWSFQLLFDFMKFSITVFLFVLAVYLYNEGIFQTFNFLSVLIIALFLFGTCMILLCYASSFFFKNYSLAQIWVSGVVLLFAPGPVVMDWLTNYNSVAHYLFHFSPLTAFLEVIWQTMKIARLKTICSICSTESLRDVCKEVKEPPLLTFNIKTLIIWLIVDCILYFCLLMLLDSHYLRAFVSRKQGFKLESVTSMDSDVMFERQKVEGKMPIQTKRKTSTPDQKENMASLEHFAKFNAFDDKKSPKGGVKSDLAHENIMKQTSPELLKVDIEKNLGLANFKKTSPESLKNNDPSLNPTVTSNNAIESNLGLSNFKKQTPPEVVKNKHPSLTPTDILNDTIEGNSLTTNQQPLKIIQEKERSTSINTFNNMGKESNNLGLVRSNTQTFMDVPKVNWLMRDSLDLQYIAKENNLGIASPVNPIPDVMIDKWPSLKPTIISNKLTTEKLASTTNDPSANAHDNRKQSGTKTGETNTGTSKSNVEQITGTQPSEDLVTSSDPSRMLHNTIKVSPNPSKSSHGSHSSNLEKPLVMVVDNLGKKYSAQTTAVYDVSFTCLKGDCLGIVGPHGAGKSTLFMMITGLITPTKGDVRLYLASRSLSISENRREFLSYLGYCPQIDSLSIELTGREILKFFALLRGIPIREVEQVTNAWIKNLDLQLYGDKLCGQYSNGNKRKLCTALSLIGNPYVVLLDEPTSGIDTVTKKKLWVLFKYFQSLDETLVLNTHSMEECEVICNKITVMINGTLKCIGSMQHLKNKYTHGFTLYIKINNIQTSIKLPFLKSSLTNVFKENCQLKYEGEGFLHYHVNNDNLKCYELFEKMESIKSSCDLIDEYTISDTNLEKVFIDLANEGDK</sequence>
<name>A0A8I6SBH9_CIMLE</name>
<feature type="region of interest" description="Disordered" evidence="9">
    <location>
        <begin position="1510"/>
        <end position="1587"/>
    </location>
</feature>
<dbReference type="KEGG" id="clec:106671149"/>
<evidence type="ECO:0000256" key="7">
    <source>
        <dbReference type="ARBA" id="ARBA00022989"/>
    </source>
</evidence>
<dbReference type="GO" id="GO:0016887">
    <property type="term" value="F:ATP hydrolysis activity"/>
    <property type="evidence" value="ECO:0007669"/>
    <property type="project" value="InterPro"/>
</dbReference>
<feature type="transmembrane region" description="Helical" evidence="10">
    <location>
        <begin position="1158"/>
        <end position="1176"/>
    </location>
</feature>
<keyword evidence="8 10" id="KW-0472">Membrane</keyword>
<comment type="subcellular location">
    <subcellularLocation>
        <location evidence="1">Membrane</location>
        <topology evidence="1">Multi-pass membrane protein</topology>
    </subcellularLocation>
</comment>
<evidence type="ECO:0000256" key="10">
    <source>
        <dbReference type="SAM" id="Phobius"/>
    </source>
</evidence>
<feature type="transmembrane region" description="Helical" evidence="10">
    <location>
        <begin position="221"/>
        <end position="244"/>
    </location>
</feature>
<dbReference type="GO" id="GO:0016020">
    <property type="term" value="C:membrane"/>
    <property type="evidence" value="ECO:0007669"/>
    <property type="project" value="UniProtKB-SubCell"/>
</dbReference>
<dbReference type="Gene3D" id="3.40.50.300">
    <property type="entry name" value="P-loop containing nucleotide triphosphate hydrolases"/>
    <property type="match status" value="2"/>
</dbReference>
<evidence type="ECO:0000313" key="13">
    <source>
        <dbReference type="Proteomes" id="UP000494040"/>
    </source>
</evidence>
<evidence type="ECO:0000256" key="2">
    <source>
        <dbReference type="ARBA" id="ARBA00008869"/>
    </source>
</evidence>
<dbReference type="RefSeq" id="XP_024080305.1">
    <property type="nucleotide sequence ID" value="XM_024224537.1"/>
</dbReference>
<feature type="transmembrane region" description="Helical" evidence="10">
    <location>
        <begin position="304"/>
        <end position="323"/>
    </location>
</feature>
<reference evidence="12" key="1">
    <citation type="submission" date="2022-01" db="UniProtKB">
        <authorList>
            <consortium name="EnsemblMetazoa"/>
        </authorList>
    </citation>
    <scope>IDENTIFICATION</scope>
</reference>
<dbReference type="Pfam" id="PF12698">
    <property type="entry name" value="ABC2_membrane_3"/>
    <property type="match status" value="1"/>
</dbReference>
<feature type="domain" description="ABC transporter" evidence="11">
    <location>
        <begin position="1592"/>
        <end position="1827"/>
    </location>
</feature>
<dbReference type="Proteomes" id="UP000494040">
    <property type="component" value="Unassembled WGS sequence"/>
</dbReference>
<dbReference type="OrthoDB" id="8061355at2759"/>
<feature type="transmembrane region" description="Helical" evidence="10">
    <location>
        <begin position="860"/>
        <end position="886"/>
    </location>
</feature>
<evidence type="ECO:0000256" key="8">
    <source>
        <dbReference type="ARBA" id="ARBA00023136"/>
    </source>
</evidence>
<dbReference type="FunFam" id="3.40.50.300:FF:000335">
    <property type="entry name" value="ATP binding cassette subfamily A member 5"/>
    <property type="match status" value="1"/>
</dbReference>
<feature type="transmembrane region" description="Helical" evidence="10">
    <location>
        <begin position="265"/>
        <end position="292"/>
    </location>
</feature>
<feature type="region of interest" description="Disordered" evidence="9">
    <location>
        <begin position="1376"/>
        <end position="1397"/>
    </location>
</feature>
<proteinExistence type="inferred from homology"/>
<evidence type="ECO:0000256" key="9">
    <source>
        <dbReference type="SAM" id="MobiDB-lite"/>
    </source>
</evidence>
<keyword evidence="6" id="KW-0067">ATP-binding</keyword>
<dbReference type="SUPFAM" id="SSF52540">
    <property type="entry name" value="P-loop containing nucleoside triphosphate hydrolases"/>
    <property type="match status" value="2"/>
</dbReference>
<feature type="transmembrane region" description="Helical" evidence="10">
    <location>
        <begin position="1064"/>
        <end position="1087"/>
    </location>
</feature>
<feature type="transmembrane region" description="Helical" evidence="10">
    <location>
        <begin position="1099"/>
        <end position="1121"/>
    </location>
</feature>
<comment type="similarity">
    <text evidence="2">Belongs to the ABC transporter superfamily. ABCA family.</text>
</comment>
<feature type="transmembrane region" description="Helical" evidence="10">
    <location>
        <begin position="1133"/>
        <end position="1152"/>
    </location>
</feature>
<dbReference type="InterPro" id="IPR013525">
    <property type="entry name" value="ABC2_TM"/>
</dbReference>
<feature type="compositionally biased region" description="Polar residues" evidence="9">
    <location>
        <begin position="1525"/>
        <end position="1560"/>
    </location>
</feature>
<feature type="transmembrane region" description="Helical" evidence="10">
    <location>
        <begin position="1020"/>
        <end position="1043"/>
    </location>
</feature>
<dbReference type="InterPro" id="IPR027417">
    <property type="entry name" value="P-loop_NTPase"/>
</dbReference>
<feature type="transmembrane region" description="Helical" evidence="10">
    <location>
        <begin position="335"/>
        <end position="352"/>
    </location>
</feature>
<feature type="domain" description="ABC transporter" evidence="11">
    <location>
        <begin position="481"/>
        <end position="735"/>
    </location>
</feature>
<evidence type="ECO:0000259" key="11">
    <source>
        <dbReference type="PROSITE" id="PS50893"/>
    </source>
</evidence>
<dbReference type="InterPro" id="IPR026082">
    <property type="entry name" value="ABCA"/>
</dbReference>
<protein>
    <recommendedName>
        <fullName evidence="11">ABC transporter domain-containing protein</fullName>
    </recommendedName>
</protein>
<dbReference type="InterPro" id="IPR003439">
    <property type="entry name" value="ABC_transporter-like_ATP-bd"/>
</dbReference>
<dbReference type="SMART" id="SM00382">
    <property type="entry name" value="AAA"/>
    <property type="match status" value="2"/>
</dbReference>
<evidence type="ECO:0000256" key="3">
    <source>
        <dbReference type="ARBA" id="ARBA00022448"/>
    </source>
</evidence>
<keyword evidence="4 10" id="KW-0812">Transmembrane</keyword>